<accession>A0ABW1HCT2</accession>
<name>A0ABW1HCT2_9ACTN</name>
<sequence>MTGVGVPWPRSADEFTRILRKHGQEPGAVIDVALAWRAFREFLQVEIEDLVPEPESDIDGFIVQWGRYPWQGGRPCISFTRQLAVPSTSGDPQPDYWQVELTLTFDDAAGPVFLKGGDEADTGFFFRPVGSLRDDAVTEAGRYPQLQAALTATPARSVLSFDPVC</sequence>
<comment type="caution">
    <text evidence="1">The sequence shown here is derived from an EMBL/GenBank/DDBJ whole genome shotgun (WGS) entry which is preliminary data.</text>
</comment>
<proteinExistence type="predicted"/>
<dbReference type="EMBL" id="JBHSQS010000028">
    <property type="protein sequence ID" value="MFC5927295.1"/>
    <property type="molecule type" value="Genomic_DNA"/>
</dbReference>
<keyword evidence="2" id="KW-1185">Reference proteome</keyword>
<gene>
    <name evidence="1" type="ORF">ACFQGL_28535</name>
</gene>
<evidence type="ECO:0000313" key="1">
    <source>
        <dbReference type="EMBL" id="MFC5927295.1"/>
    </source>
</evidence>
<protein>
    <recommendedName>
        <fullName evidence="3">Immunity protein Imm1</fullName>
    </recommendedName>
</protein>
<evidence type="ECO:0000313" key="2">
    <source>
        <dbReference type="Proteomes" id="UP001596226"/>
    </source>
</evidence>
<organism evidence="1 2">
    <name type="scientific">Micromonospora vulcania</name>
    <dbReference type="NCBI Taxonomy" id="1441873"/>
    <lineage>
        <taxon>Bacteria</taxon>
        <taxon>Bacillati</taxon>
        <taxon>Actinomycetota</taxon>
        <taxon>Actinomycetes</taxon>
        <taxon>Micromonosporales</taxon>
        <taxon>Micromonosporaceae</taxon>
        <taxon>Micromonospora</taxon>
    </lineage>
</organism>
<dbReference type="Proteomes" id="UP001596226">
    <property type="component" value="Unassembled WGS sequence"/>
</dbReference>
<reference evidence="2" key="1">
    <citation type="journal article" date="2019" name="Int. J. Syst. Evol. Microbiol.">
        <title>The Global Catalogue of Microorganisms (GCM) 10K type strain sequencing project: providing services to taxonomists for standard genome sequencing and annotation.</title>
        <authorList>
            <consortium name="The Broad Institute Genomics Platform"/>
            <consortium name="The Broad Institute Genome Sequencing Center for Infectious Disease"/>
            <person name="Wu L."/>
            <person name="Ma J."/>
        </authorList>
    </citation>
    <scope>NUCLEOTIDE SEQUENCE [LARGE SCALE GENOMIC DNA]</scope>
    <source>
        <strain evidence="2">CGMCC 4.7144</strain>
    </source>
</reference>
<evidence type="ECO:0008006" key="3">
    <source>
        <dbReference type="Google" id="ProtNLM"/>
    </source>
</evidence>